<dbReference type="InterPro" id="IPR012426">
    <property type="entry name" value="SepF_arc"/>
</dbReference>
<protein>
    <recommendedName>
        <fullName evidence="4">Cell division protein SepF</fullName>
    </recommendedName>
</protein>
<dbReference type="Gene3D" id="3.30.110.150">
    <property type="entry name" value="SepF-like protein"/>
    <property type="match status" value="1"/>
</dbReference>
<proteinExistence type="predicted"/>
<dbReference type="Pfam" id="PF04472">
    <property type="entry name" value="SepF"/>
    <property type="match status" value="1"/>
</dbReference>
<evidence type="ECO:0000313" key="3">
    <source>
        <dbReference type="Proteomes" id="UP000010878"/>
    </source>
</evidence>
<evidence type="ECO:0000256" key="1">
    <source>
        <dbReference type="SAM" id="MobiDB-lite"/>
    </source>
</evidence>
<dbReference type="RefSeq" id="WP_015321412.1">
    <property type="nucleotide sequence ID" value="NC_019974.1"/>
</dbReference>
<dbReference type="eggNOG" id="arCOG02263">
    <property type="taxonomic scope" value="Archaea"/>
</dbReference>
<dbReference type="AlphaFoldDB" id="L0K0V0"/>
<feature type="region of interest" description="Disordered" evidence="1">
    <location>
        <begin position="1"/>
        <end position="21"/>
    </location>
</feature>
<dbReference type="InterPro" id="IPR007561">
    <property type="entry name" value="Cell_div_SepF/SepF-rel"/>
</dbReference>
<organism evidence="2 3">
    <name type="scientific">Natronococcus occultus SP4</name>
    <dbReference type="NCBI Taxonomy" id="694430"/>
    <lineage>
        <taxon>Archaea</taxon>
        <taxon>Methanobacteriati</taxon>
        <taxon>Methanobacteriota</taxon>
        <taxon>Stenosarchaea group</taxon>
        <taxon>Halobacteria</taxon>
        <taxon>Halobacteriales</taxon>
        <taxon>Natrialbaceae</taxon>
        <taxon>Natronococcus</taxon>
    </lineage>
</organism>
<dbReference type="STRING" id="694430.Natoc_2189"/>
<sequence length="122" mass="13165">MGFMDKLVGGGGQPSTTTDDYVELDLDDVSTESAEARTQVRIAEISGQADAVAIKDAVYDGDIVFADITRLRTNDSTVEHIVDELRQVAQEVDGDIVRKGDDQIIVTPAGVRINRTKLGQDS</sequence>
<dbReference type="InterPro" id="IPR038594">
    <property type="entry name" value="SepF-like_sf"/>
</dbReference>
<dbReference type="KEGG" id="nou:Natoc_2189"/>
<dbReference type="PIRSF" id="PIRSF019313">
    <property type="entry name" value="UCP019313"/>
    <property type="match status" value="1"/>
</dbReference>
<dbReference type="GeneID" id="14403873"/>
<dbReference type="EMBL" id="CP003929">
    <property type="protein sequence ID" value="AGB37969.1"/>
    <property type="molecule type" value="Genomic_DNA"/>
</dbReference>
<dbReference type="Proteomes" id="UP000010878">
    <property type="component" value="Chromosome"/>
</dbReference>
<evidence type="ECO:0008006" key="4">
    <source>
        <dbReference type="Google" id="ProtNLM"/>
    </source>
</evidence>
<dbReference type="HOGENOM" id="CLU_131897_0_0_2"/>
<evidence type="ECO:0000313" key="2">
    <source>
        <dbReference type="EMBL" id="AGB37969.1"/>
    </source>
</evidence>
<dbReference type="OrthoDB" id="56189at2157"/>
<gene>
    <name evidence="2" type="ORF">Natoc_2189</name>
</gene>
<accession>L0K0V0</accession>
<reference evidence="2 3" key="1">
    <citation type="submission" date="2012-11" db="EMBL/GenBank/DDBJ databases">
        <title>FINISHED of Natronococcus occultus SP4, DSM 3396.</title>
        <authorList>
            <consortium name="DOE Joint Genome Institute"/>
            <person name="Eisen J."/>
            <person name="Huntemann M."/>
            <person name="Wei C.-L."/>
            <person name="Han J."/>
            <person name="Detter J.C."/>
            <person name="Han C."/>
            <person name="Tapia R."/>
            <person name="Chen A."/>
            <person name="Kyrpides N."/>
            <person name="Mavromatis K."/>
            <person name="Markowitz V."/>
            <person name="Szeto E."/>
            <person name="Ivanova N."/>
            <person name="Mikhailova N."/>
            <person name="Ovchinnikova G."/>
            <person name="Pagani I."/>
            <person name="Pati A."/>
            <person name="Goodwin L."/>
            <person name="Nordberg H.P."/>
            <person name="Cantor M.N."/>
            <person name="Hua S.X."/>
            <person name="Woyke T."/>
            <person name="Eisen J."/>
            <person name="Klenk H.-P."/>
            <person name="Klenk H.-P."/>
        </authorList>
    </citation>
    <scope>NUCLEOTIDE SEQUENCE [LARGE SCALE GENOMIC DNA]</scope>
    <source>
        <strain evidence="2 3">SP4</strain>
    </source>
</reference>
<name>L0K0V0_9EURY</name>
<keyword evidence="3" id="KW-1185">Reference proteome</keyword>